<keyword evidence="1" id="KW-1133">Transmembrane helix</keyword>
<dbReference type="EMBL" id="FMYG01000001">
    <property type="protein sequence ID" value="SDB83632.1"/>
    <property type="molecule type" value="Genomic_DNA"/>
</dbReference>
<proteinExistence type="predicted"/>
<dbReference type="AlphaFoldDB" id="A0A1G6GNQ3"/>
<feature type="transmembrane region" description="Helical" evidence="1">
    <location>
        <begin position="43"/>
        <end position="66"/>
    </location>
</feature>
<evidence type="ECO:0000313" key="3">
    <source>
        <dbReference type="Proteomes" id="UP000183203"/>
    </source>
</evidence>
<organism evidence="2 3">
    <name type="scientific">Microbacterium enclense</name>
    <dbReference type="NCBI Taxonomy" id="993073"/>
    <lineage>
        <taxon>Bacteria</taxon>
        <taxon>Bacillati</taxon>
        <taxon>Actinomycetota</taxon>
        <taxon>Actinomycetes</taxon>
        <taxon>Micrococcales</taxon>
        <taxon>Microbacteriaceae</taxon>
        <taxon>Microbacterium</taxon>
    </lineage>
</organism>
<evidence type="ECO:0000256" key="1">
    <source>
        <dbReference type="SAM" id="Phobius"/>
    </source>
</evidence>
<keyword evidence="1" id="KW-0812">Transmembrane</keyword>
<dbReference type="Proteomes" id="UP000183203">
    <property type="component" value="Unassembled WGS sequence"/>
</dbReference>
<accession>A0A1G6GNQ3</accession>
<dbReference type="STRING" id="993073.AS029_01205"/>
<feature type="transmembrane region" description="Helical" evidence="1">
    <location>
        <begin position="78"/>
        <end position="96"/>
    </location>
</feature>
<keyword evidence="1" id="KW-0472">Membrane</keyword>
<protein>
    <submittedName>
        <fullName evidence="2">Uncharacterized protein</fullName>
    </submittedName>
</protein>
<feature type="transmembrane region" description="Helical" evidence="1">
    <location>
        <begin position="108"/>
        <end position="138"/>
    </location>
</feature>
<name>A0A1G6GNQ3_9MICO</name>
<evidence type="ECO:0000313" key="2">
    <source>
        <dbReference type="EMBL" id="SDB83632.1"/>
    </source>
</evidence>
<sequence>MNAAVGAAAASMNPRAGLPSDKHRPVVVGKRWTRSERYTVFNIVWIVMSFLTYGLMSSGFFFLFFLFPQVATSVVQPIVPTVVTVAALCTATVHAMQRAKGAPFWPPFFASLTMFGAISAVVSAGVGVAAFLLVSVFASAL</sequence>
<gene>
    <name evidence="2" type="ORF">SAMN05216418_0480</name>
</gene>
<reference evidence="2 3" key="1">
    <citation type="submission" date="2016-09" db="EMBL/GenBank/DDBJ databases">
        <authorList>
            <person name="Capua I."/>
            <person name="De Benedictis P."/>
            <person name="Joannis T."/>
            <person name="Lombin L.H."/>
            <person name="Cattoli G."/>
        </authorList>
    </citation>
    <scope>NUCLEOTIDE SEQUENCE [LARGE SCALE GENOMIC DNA]</scope>
    <source>
        <strain evidence="2 3">NIO-1002</strain>
    </source>
</reference>